<keyword evidence="3" id="KW-1185">Reference proteome</keyword>
<feature type="compositionally biased region" description="Polar residues" evidence="1">
    <location>
        <begin position="24"/>
        <end position="40"/>
    </location>
</feature>
<proteinExistence type="predicted"/>
<evidence type="ECO:0000256" key="1">
    <source>
        <dbReference type="SAM" id="MobiDB-lite"/>
    </source>
</evidence>
<sequence>MWALVPLMPKEETAALRGRPVSGQVRSSVSSETAPADQSTLRVGSSTWRVGGSTPCRIAMTILMIPATPAAAWVWPMLDLTEPSHSGRPSSRPCP</sequence>
<feature type="region of interest" description="Disordered" evidence="1">
    <location>
        <begin position="18"/>
        <end position="40"/>
    </location>
</feature>
<gene>
    <name evidence="2" type="ORF">GCM10022403_023000</name>
</gene>
<protein>
    <submittedName>
        <fullName evidence="2">Uncharacterized protein</fullName>
    </submittedName>
</protein>
<reference evidence="3" key="1">
    <citation type="journal article" date="2019" name="Int. J. Syst. Evol. Microbiol.">
        <title>The Global Catalogue of Microorganisms (GCM) 10K type strain sequencing project: providing services to taxonomists for standard genome sequencing and annotation.</title>
        <authorList>
            <consortium name="The Broad Institute Genomics Platform"/>
            <consortium name="The Broad Institute Genome Sequencing Center for Infectious Disease"/>
            <person name="Wu L."/>
            <person name="Ma J."/>
        </authorList>
    </citation>
    <scope>NUCLEOTIDE SEQUENCE [LARGE SCALE GENOMIC DNA]</scope>
    <source>
        <strain evidence="3">JCM 17138</strain>
    </source>
</reference>
<evidence type="ECO:0000313" key="2">
    <source>
        <dbReference type="EMBL" id="GAA3787752.1"/>
    </source>
</evidence>
<evidence type="ECO:0000313" key="3">
    <source>
        <dbReference type="Proteomes" id="UP001501009"/>
    </source>
</evidence>
<accession>A0ABP7HDC6</accession>
<dbReference type="EMBL" id="BAABDE010000009">
    <property type="protein sequence ID" value="GAA3787752.1"/>
    <property type="molecule type" value="Genomic_DNA"/>
</dbReference>
<organism evidence="2 3">
    <name type="scientific">Streptomyces coacervatus</name>
    <dbReference type="NCBI Taxonomy" id="647381"/>
    <lineage>
        <taxon>Bacteria</taxon>
        <taxon>Bacillati</taxon>
        <taxon>Actinomycetota</taxon>
        <taxon>Actinomycetes</taxon>
        <taxon>Kitasatosporales</taxon>
        <taxon>Streptomycetaceae</taxon>
        <taxon>Streptomyces</taxon>
    </lineage>
</organism>
<name>A0ABP7HDC6_9ACTN</name>
<dbReference type="Proteomes" id="UP001501009">
    <property type="component" value="Unassembled WGS sequence"/>
</dbReference>
<comment type="caution">
    <text evidence="2">The sequence shown here is derived from an EMBL/GenBank/DDBJ whole genome shotgun (WGS) entry which is preliminary data.</text>
</comment>